<reference evidence="1 2" key="1">
    <citation type="submission" date="2019-06" db="EMBL/GenBank/DDBJ databases">
        <title>Whole genome shotgun sequence of Nitrobacter winogradskyi NBRC 14297.</title>
        <authorList>
            <person name="Hosoyama A."/>
            <person name="Uohara A."/>
            <person name="Ohji S."/>
            <person name="Ichikawa N."/>
        </authorList>
    </citation>
    <scope>NUCLEOTIDE SEQUENCE [LARGE SCALE GENOMIC DNA]</scope>
    <source>
        <strain evidence="1 2">NBRC 14297</strain>
    </source>
</reference>
<evidence type="ECO:0000313" key="2">
    <source>
        <dbReference type="Proteomes" id="UP000318825"/>
    </source>
</evidence>
<gene>
    <name evidence="1" type="ORF">NWI01_12210</name>
</gene>
<evidence type="ECO:0000313" key="1">
    <source>
        <dbReference type="EMBL" id="GEC15329.1"/>
    </source>
</evidence>
<dbReference type="Pfam" id="PF11284">
    <property type="entry name" value="DUF3085"/>
    <property type="match status" value="1"/>
</dbReference>
<organism evidence="1 2">
    <name type="scientific">Nitrobacter winogradskyi</name>
    <name type="common">Nitrobacter agilis</name>
    <dbReference type="NCBI Taxonomy" id="913"/>
    <lineage>
        <taxon>Bacteria</taxon>
        <taxon>Pseudomonadati</taxon>
        <taxon>Pseudomonadota</taxon>
        <taxon>Alphaproteobacteria</taxon>
        <taxon>Hyphomicrobiales</taxon>
        <taxon>Nitrobacteraceae</taxon>
        <taxon>Nitrobacter</taxon>
    </lineage>
</organism>
<protein>
    <recommendedName>
        <fullName evidence="3">DUF3085 domain-containing protein</fullName>
    </recommendedName>
</protein>
<dbReference type="OrthoDB" id="7277249at2"/>
<name>A0A4Y3WBT7_NITWI</name>
<dbReference type="RefSeq" id="WP_141383060.1">
    <property type="nucleotide sequence ID" value="NZ_BJNF01000029.1"/>
</dbReference>
<comment type="caution">
    <text evidence="1">The sequence shown here is derived from an EMBL/GenBank/DDBJ whole genome shotgun (WGS) entry which is preliminary data.</text>
</comment>
<evidence type="ECO:0008006" key="3">
    <source>
        <dbReference type="Google" id="ProtNLM"/>
    </source>
</evidence>
<dbReference type="Proteomes" id="UP000318825">
    <property type="component" value="Unassembled WGS sequence"/>
</dbReference>
<sequence length="132" mass="14753">MFTFPIPAVRTVIERGQSDAAANGGFRNPYYGLKPGEGEKPGLWLVGDSGVYIMANGKLANGNRPLVVYSEECHPVGNPDWFDYKRRHFGGDDGIEFLDAEQILPLIKRDFRFTHLRVQLSEAEVSLSLIAR</sequence>
<dbReference type="InterPro" id="IPR021436">
    <property type="entry name" value="DUF3085"/>
</dbReference>
<proteinExistence type="predicted"/>
<dbReference type="AlphaFoldDB" id="A0A4Y3WBT7"/>
<accession>A0A4Y3WBT7</accession>
<dbReference type="EMBL" id="BJNF01000029">
    <property type="protein sequence ID" value="GEC15329.1"/>
    <property type="molecule type" value="Genomic_DNA"/>
</dbReference>